<dbReference type="AlphaFoldDB" id="A0A4S8KV08"/>
<feature type="transmembrane region" description="Helical" evidence="1">
    <location>
        <begin position="140"/>
        <end position="169"/>
    </location>
</feature>
<keyword evidence="3" id="KW-1185">Reference proteome</keyword>
<keyword evidence="1" id="KW-1133">Transmembrane helix</keyword>
<proteinExistence type="predicted"/>
<feature type="transmembrane region" description="Helical" evidence="1">
    <location>
        <begin position="276"/>
        <end position="296"/>
    </location>
</feature>
<feature type="transmembrane region" description="Helical" evidence="1">
    <location>
        <begin position="239"/>
        <end position="264"/>
    </location>
</feature>
<reference evidence="2 3" key="1">
    <citation type="journal article" date="2019" name="Nat. Ecol. Evol.">
        <title>Megaphylogeny resolves global patterns of mushroom evolution.</title>
        <authorList>
            <person name="Varga T."/>
            <person name="Krizsan K."/>
            <person name="Foldi C."/>
            <person name="Dima B."/>
            <person name="Sanchez-Garcia M."/>
            <person name="Sanchez-Ramirez S."/>
            <person name="Szollosi G.J."/>
            <person name="Szarkandi J.G."/>
            <person name="Papp V."/>
            <person name="Albert L."/>
            <person name="Andreopoulos W."/>
            <person name="Angelini C."/>
            <person name="Antonin V."/>
            <person name="Barry K.W."/>
            <person name="Bougher N.L."/>
            <person name="Buchanan P."/>
            <person name="Buyck B."/>
            <person name="Bense V."/>
            <person name="Catcheside P."/>
            <person name="Chovatia M."/>
            <person name="Cooper J."/>
            <person name="Damon W."/>
            <person name="Desjardin D."/>
            <person name="Finy P."/>
            <person name="Geml J."/>
            <person name="Haridas S."/>
            <person name="Hughes K."/>
            <person name="Justo A."/>
            <person name="Karasinski D."/>
            <person name="Kautmanova I."/>
            <person name="Kiss B."/>
            <person name="Kocsube S."/>
            <person name="Kotiranta H."/>
            <person name="LaButti K.M."/>
            <person name="Lechner B.E."/>
            <person name="Liimatainen K."/>
            <person name="Lipzen A."/>
            <person name="Lukacs Z."/>
            <person name="Mihaltcheva S."/>
            <person name="Morgado L.N."/>
            <person name="Niskanen T."/>
            <person name="Noordeloos M.E."/>
            <person name="Ohm R.A."/>
            <person name="Ortiz-Santana B."/>
            <person name="Ovrebo C."/>
            <person name="Racz N."/>
            <person name="Riley R."/>
            <person name="Savchenko A."/>
            <person name="Shiryaev A."/>
            <person name="Soop K."/>
            <person name="Spirin V."/>
            <person name="Szebenyi C."/>
            <person name="Tomsovsky M."/>
            <person name="Tulloss R.E."/>
            <person name="Uehling J."/>
            <person name="Grigoriev I.V."/>
            <person name="Vagvolgyi C."/>
            <person name="Papp T."/>
            <person name="Martin F.M."/>
            <person name="Miettinen O."/>
            <person name="Hibbett D.S."/>
            <person name="Nagy L.G."/>
        </authorList>
    </citation>
    <scope>NUCLEOTIDE SEQUENCE [LARGE SCALE GENOMIC DNA]</scope>
    <source>
        <strain evidence="2 3">CBS 962.96</strain>
    </source>
</reference>
<name>A0A4S8KV08_DENBC</name>
<dbReference type="EMBL" id="ML179985">
    <property type="protein sequence ID" value="THU79719.1"/>
    <property type="molecule type" value="Genomic_DNA"/>
</dbReference>
<keyword evidence="1" id="KW-0472">Membrane</keyword>
<keyword evidence="1" id="KW-0812">Transmembrane</keyword>
<dbReference type="Proteomes" id="UP000297245">
    <property type="component" value="Unassembled WGS sequence"/>
</dbReference>
<accession>A0A4S8KV08</accession>
<feature type="transmembrane region" description="Helical" evidence="1">
    <location>
        <begin position="316"/>
        <end position="337"/>
    </location>
</feature>
<feature type="transmembrane region" description="Helical" evidence="1">
    <location>
        <begin position="98"/>
        <end position="119"/>
    </location>
</feature>
<organism evidence="2 3">
    <name type="scientific">Dendrothele bispora (strain CBS 962.96)</name>
    <dbReference type="NCBI Taxonomy" id="1314807"/>
    <lineage>
        <taxon>Eukaryota</taxon>
        <taxon>Fungi</taxon>
        <taxon>Dikarya</taxon>
        <taxon>Basidiomycota</taxon>
        <taxon>Agaricomycotina</taxon>
        <taxon>Agaricomycetes</taxon>
        <taxon>Agaricomycetidae</taxon>
        <taxon>Agaricales</taxon>
        <taxon>Agaricales incertae sedis</taxon>
        <taxon>Dendrothele</taxon>
    </lineage>
</organism>
<feature type="transmembrane region" description="Helical" evidence="1">
    <location>
        <begin position="212"/>
        <end position="233"/>
    </location>
</feature>
<sequence length="365" mass="41820">MARKIYNFKQGFVFNFSIDKYIGHVVIHEENMFKPSSTNFFATDIRGLGDTYSPPELKLDKELGLELGLETGWLQLALVMLLPFHIHPIRQFDFKRASYAIILCLQPLLIIILDFYKSFANVMRKYYPYFYKSFTASADIMGIVFIGVVVVCRMGIVFIGVVVASLQVIKFISKHGSTTDTAPSSSSLLSISWVQAWFYFNNYQNDPFYLRYAVFLVIFFDMTHQSDTSYLVTNFNNPIFFTTCVWSLLAKIFFNGFSGFLIQWQVPHCKDNVKAVLMPDFCIYACMTVFGIIGLVKINTFEELKELHRLSISVNALATIGNVLITCCSVRCIYLPLINSLGITNENDSHFEVVINTNRFLWLLV</sequence>
<evidence type="ECO:0000256" key="1">
    <source>
        <dbReference type="SAM" id="Phobius"/>
    </source>
</evidence>
<protein>
    <submittedName>
        <fullName evidence="2">Uncharacterized protein</fullName>
    </submittedName>
</protein>
<evidence type="ECO:0000313" key="3">
    <source>
        <dbReference type="Proteomes" id="UP000297245"/>
    </source>
</evidence>
<evidence type="ECO:0000313" key="2">
    <source>
        <dbReference type="EMBL" id="THU79719.1"/>
    </source>
</evidence>
<gene>
    <name evidence="2" type="ORF">K435DRAFT_810479</name>
</gene>